<dbReference type="NCBIfam" id="TIGR00487">
    <property type="entry name" value="IF-2"/>
    <property type="match status" value="1"/>
</dbReference>
<dbReference type="GO" id="GO:0003924">
    <property type="term" value="F:GTPase activity"/>
    <property type="evidence" value="ECO:0007669"/>
    <property type="project" value="UniProtKB-UniRule"/>
</dbReference>
<feature type="compositionally biased region" description="Gly residues" evidence="12">
    <location>
        <begin position="269"/>
        <end position="335"/>
    </location>
</feature>
<name>A0A916T3Q3_9ACTN</name>
<sequence>MAGKARVHELAKELGVTSKEVLARLSEQGEFVKSASSTVEAPVARRLRESFPQSGSTGSGSTQKSGSSNGNGSAPKPGGNRPARSATPGSVAPKPGATSRPVPGARENTAPVASAKPAASAGSAPAQSSASAPAQSTGGPTPGPRPAARPAPAKPAAQAPTAQPDQSARPAAAASSDAPVAPRPARPGPKPGPRTPRVGNNPYSSAPRPAARPAPGQGGNRSGGAPGRGAPGQGGPRPAPGQGGPRPSPGSMPPRPNPGAMPARAARPGPGGAGGRGRPGQGGGAGRGGGGGGGYRGGGGAPAGGAPAGGGFRGRPGGGGGRGRGGAAGAFGRPGGAPRKGRKSKRQKRQEYDSMQAPSVGGVRLPRGNGEVIRLARGASLSDFAEKIDANPASLVQALFNLGEMVTATESVNDETLELLGGEMNYTVQVVSPEDEDRELLDSFDLSYGEDEGGEEDLEQRPPVVTVMGHVDHGKTRLLDTIRKANVREGEAGGITQHIGAYQVDTDLNGDHRLITFIDTPGHEAFTAMRARGAKATDIAVLVVAADDGVMPQTVEAVNHAQAADVPIVVAVNKIDKEGADPQKIRGQLTEYGLIPEEYGGDTMFVDISAREGTNIEQLLEAILLTADAALDLRANPDMDAQGVAIEAHLDRGRGPVATVLIQRGTLRVGDSVVAGDAYGRVRRMVDEYGEDVEEALPSRPVQVIGFTSVPGAGDNLLVVEEDRIARQIADRRNARKRNALAARSRKRISLEDLDSALKETSQLNLILKGDNSGTVEALEEALMNIDVGDEVQLRVIDRGVGGVTETNVNLASASDAIIIGFNVRAEGKATELANREGVDIRYYSVIYQAIDEIESALKGMLKPVYEEVQLGRAEIRAIFRSSKVGNIAGCLVQSGIMRRNAKARLLRDNVVVADNITISSLRREKDDVTEVREGYECGLTLTYSDIKVDDVIESFELQEKPRD</sequence>
<dbReference type="SUPFAM" id="SSF50447">
    <property type="entry name" value="Translation proteins"/>
    <property type="match status" value="2"/>
</dbReference>
<feature type="compositionally biased region" description="Pro residues" evidence="12">
    <location>
        <begin position="181"/>
        <end position="194"/>
    </location>
</feature>
<dbReference type="CDD" id="cd01887">
    <property type="entry name" value="IF2_eIF5B"/>
    <property type="match status" value="1"/>
</dbReference>
<dbReference type="PANTHER" id="PTHR43381:SF5">
    <property type="entry name" value="TR-TYPE G DOMAIN-CONTAINING PROTEIN"/>
    <property type="match status" value="1"/>
</dbReference>
<feature type="region of interest" description="Disordered" evidence="12">
    <location>
        <begin position="29"/>
        <end position="365"/>
    </location>
</feature>
<dbReference type="Gene3D" id="1.10.10.2480">
    <property type="match status" value="1"/>
</dbReference>
<dbReference type="Pfam" id="PF00009">
    <property type="entry name" value="GTP_EFTU"/>
    <property type="match status" value="1"/>
</dbReference>
<evidence type="ECO:0000256" key="2">
    <source>
        <dbReference type="ARBA" id="ARBA00007733"/>
    </source>
</evidence>
<dbReference type="InterPro" id="IPR009000">
    <property type="entry name" value="Transl_B-barrel_sf"/>
</dbReference>
<dbReference type="Proteomes" id="UP000621454">
    <property type="component" value="Unassembled WGS sequence"/>
</dbReference>
<gene>
    <name evidence="10" type="primary">infB</name>
    <name evidence="14" type="ORF">GCM10011489_13580</name>
</gene>
<dbReference type="GO" id="GO:0005525">
    <property type="term" value="F:GTP binding"/>
    <property type="evidence" value="ECO:0007669"/>
    <property type="project" value="UniProtKB-KW"/>
</dbReference>
<dbReference type="NCBIfam" id="TIGR00231">
    <property type="entry name" value="small_GTP"/>
    <property type="match status" value="1"/>
</dbReference>
<evidence type="ECO:0000313" key="15">
    <source>
        <dbReference type="Proteomes" id="UP000621454"/>
    </source>
</evidence>
<evidence type="ECO:0000256" key="3">
    <source>
        <dbReference type="ARBA" id="ARBA00020675"/>
    </source>
</evidence>
<dbReference type="Gene3D" id="3.40.50.300">
    <property type="entry name" value="P-loop containing nucleotide triphosphate hydrolases"/>
    <property type="match status" value="1"/>
</dbReference>
<dbReference type="PRINTS" id="PR00315">
    <property type="entry name" value="ELONGATNFCT"/>
</dbReference>
<dbReference type="InterPro" id="IPR044145">
    <property type="entry name" value="IF2_II"/>
</dbReference>
<evidence type="ECO:0000256" key="12">
    <source>
        <dbReference type="SAM" id="MobiDB-lite"/>
    </source>
</evidence>
<evidence type="ECO:0000256" key="7">
    <source>
        <dbReference type="ARBA" id="ARBA00022917"/>
    </source>
</evidence>
<dbReference type="HAMAP" id="MF_00100_B">
    <property type="entry name" value="IF_2_B"/>
    <property type="match status" value="1"/>
</dbReference>
<evidence type="ECO:0000259" key="13">
    <source>
        <dbReference type="PROSITE" id="PS51722"/>
    </source>
</evidence>
<dbReference type="CDD" id="cd03702">
    <property type="entry name" value="IF2_mtIF2_II"/>
    <property type="match status" value="1"/>
</dbReference>
<feature type="binding site" evidence="10">
    <location>
        <begin position="519"/>
        <end position="523"/>
    </location>
    <ligand>
        <name>GTP</name>
        <dbReference type="ChEBI" id="CHEBI:37565"/>
    </ligand>
</feature>
<dbReference type="InterPro" id="IPR006847">
    <property type="entry name" value="IF2_N"/>
</dbReference>
<dbReference type="CDD" id="cd03692">
    <property type="entry name" value="mtIF2_IVc"/>
    <property type="match status" value="1"/>
</dbReference>
<dbReference type="PROSITE" id="PS51722">
    <property type="entry name" value="G_TR_2"/>
    <property type="match status" value="1"/>
</dbReference>
<feature type="compositionally biased region" description="Pro residues" evidence="12">
    <location>
        <begin position="141"/>
        <end position="153"/>
    </location>
</feature>
<dbReference type="FunFam" id="2.40.30.10:FF:000007">
    <property type="entry name" value="Translation initiation factor IF-2"/>
    <property type="match status" value="1"/>
</dbReference>
<keyword evidence="4 10" id="KW-0963">Cytoplasm</keyword>
<evidence type="ECO:0000256" key="5">
    <source>
        <dbReference type="ARBA" id="ARBA00022540"/>
    </source>
</evidence>
<dbReference type="GO" id="GO:0005829">
    <property type="term" value="C:cytosol"/>
    <property type="evidence" value="ECO:0007669"/>
    <property type="project" value="TreeGrafter"/>
</dbReference>
<dbReference type="InterPro" id="IPR005225">
    <property type="entry name" value="Small_GTP-bd"/>
</dbReference>
<feature type="compositionally biased region" description="Low complexity" evidence="12">
    <location>
        <begin position="206"/>
        <end position="215"/>
    </location>
</feature>
<feature type="binding site" evidence="10">
    <location>
        <begin position="573"/>
        <end position="576"/>
    </location>
    <ligand>
        <name>GTP</name>
        <dbReference type="ChEBI" id="CHEBI:37565"/>
    </ligand>
</feature>
<dbReference type="EMBL" id="BMGC01000006">
    <property type="protein sequence ID" value="GGB26750.1"/>
    <property type="molecule type" value="Genomic_DNA"/>
</dbReference>
<keyword evidence="7 10" id="KW-0648">Protein biosynthesis</keyword>
<evidence type="ECO:0000256" key="10">
    <source>
        <dbReference type="HAMAP-Rule" id="MF_00100"/>
    </source>
</evidence>
<dbReference type="InterPro" id="IPR015760">
    <property type="entry name" value="TIF_IF2"/>
</dbReference>
<dbReference type="InterPro" id="IPR000178">
    <property type="entry name" value="TF_IF2_bacterial-like"/>
</dbReference>
<organism evidence="14 15">
    <name type="scientific">Gordonia jinhuaensis</name>
    <dbReference type="NCBI Taxonomy" id="1517702"/>
    <lineage>
        <taxon>Bacteria</taxon>
        <taxon>Bacillati</taxon>
        <taxon>Actinomycetota</taxon>
        <taxon>Actinomycetes</taxon>
        <taxon>Mycobacteriales</taxon>
        <taxon>Gordoniaceae</taxon>
        <taxon>Gordonia</taxon>
    </lineage>
</organism>
<evidence type="ECO:0000256" key="1">
    <source>
        <dbReference type="ARBA" id="ARBA00004496"/>
    </source>
</evidence>
<feature type="compositionally biased region" description="Basic residues" evidence="12">
    <location>
        <begin position="339"/>
        <end position="348"/>
    </location>
</feature>
<dbReference type="InterPro" id="IPR023115">
    <property type="entry name" value="TIF_IF2_dom3"/>
</dbReference>
<evidence type="ECO:0000256" key="6">
    <source>
        <dbReference type="ARBA" id="ARBA00022741"/>
    </source>
</evidence>
<dbReference type="InterPro" id="IPR000795">
    <property type="entry name" value="T_Tr_GTP-bd_dom"/>
</dbReference>
<evidence type="ECO:0000256" key="11">
    <source>
        <dbReference type="RuleBase" id="RU000644"/>
    </source>
</evidence>
<comment type="caution">
    <text evidence="10">Lacks conserved residue(s) required for the propagation of feature annotation.</text>
</comment>
<dbReference type="FunFam" id="3.40.50.300:FF:000019">
    <property type="entry name" value="Translation initiation factor IF-2"/>
    <property type="match status" value="1"/>
</dbReference>
<feature type="compositionally biased region" description="Pro residues" evidence="12">
    <location>
        <begin position="246"/>
        <end position="259"/>
    </location>
</feature>
<feature type="compositionally biased region" description="Low complexity" evidence="12">
    <location>
        <begin position="154"/>
        <end position="180"/>
    </location>
</feature>
<proteinExistence type="inferred from homology"/>
<feature type="compositionally biased region" description="Gly residues" evidence="12">
    <location>
        <begin position="216"/>
        <end position="235"/>
    </location>
</feature>
<evidence type="ECO:0000256" key="4">
    <source>
        <dbReference type="ARBA" id="ARBA00022490"/>
    </source>
</evidence>
<comment type="caution">
    <text evidence="14">The sequence shown here is derived from an EMBL/GenBank/DDBJ whole genome shotgun (WGS) entry which is preliminary data.</text>
</comment>
<dbReference type="Gene3D" id="2.40.30.10">
    <property type="entry name" value="Translation factors"/>
    <property type="match status" value="2"/>
</dbReference>
<reference evidence="14" key="1">
    <citation type="journal article" date="2014" name="Int. J. Syst. Evol. Microbiol.">
        <title>Complete genome sequence of Corynebacterium casei LMG S-19264T (=DSM 44701T), isolated from a smear-ripened cheese.</title>
        <authorList>
            <consortium name="US DOE Joint Genome Institute (JGI-PGF)"/>
            <person name="Walter F."/>
            <person name="Albersmeier A."/>
            <person name="Kalinowski J."/>
            <person name="Ruckert C."/>
        </authorList>
    </citation>
    <scope>NUCLEOTIDE SEQUENCE</scope>
    <source>
        <strain evidence="14">CGMCC 1.12827</strain>
    </source>
</reference>
<dbReference type="FunFam" id="3.40.50.10050:FF:000001">
    <property type="entry name" value="Translation initiation factor IF-2"/>
    <property type="match status" value="1"/>
</dbReference>
<evidence type="ECO:0000313" key="14">
    <source>
        <dbReference type="EMBL" id="GGB26750.1"/>
    </source>
</evidence>
<comment type="subcellular location">
    <subcellularLocation>
        <location evidence="1 10">Cytoplasm</location>
    </subcellularLocation>
</comment>
<keyword evidence="8 10" id="KW-0342">GTP-binding</keyword>
<dbReference type="Gene3D" id="3.40.50.10050">
    <property type="entry name" value="Translation initiation factor IF- 2, domain 3"/>
    <property type="match status" value="1"/>
</dbReference>
<feature type="compositionally biased region" description="Low complexity" evidence="12">
    <location>
        <begin position="110"/>
        <end position="136"/>
    </location>
</feature>
<comment type="function">
    <text evidence="9 10 11">One of the essential components for the initiation of protein synthesis. Protects formylmethionyl-tRNA from spontaneous hydrolysis and promotes its binding to the 30S ribosomal subunits. Also involved in the hydrolysis of GTP during the formation of the 70S ribosomal complex.</text>
</comment>
<dbReference type="InterPro" id="IPR027417">
    <property type="entry name" value="P-loop_NTPase"/>
</dbReference>
<dbReference type="Pfam" id="PF11987">
    <property type="entry name" value="IF-2"/>
    <property type="match status" value="1"/>
</dbReference>
<feature type="compositionally biased region" description="Low complexity" evidence="12">
    <location>
        <begin position="53"/>
        <end position="79"/>
    </location>
</feature>
<dbReference type="AlphaFoldDB" id="A0A916T3Q3"/>
<dbReference type="Pfam" id="PF04760">
    <property type="entry name" value="IF2_N"/>
    <property type="match status" value="2"/>
</dbReference>
<dbReference type="InterPro" id="IPR053905">
    <property type="entry name" value="EF-G-like_DII"/>
</dbReference>
<dbReference type="GO" id="GO:0003743">
    <property type="term" value="F:translation initiation factor activity"/>
    <property type="evidence" value="ECO:0007669"/>
    <property type="project" value="UniProtKB-UniRule"/>
</dbReference>
<evidence type="ECO:0000256" key="9">
    <source>
        <dbReference type="ARBA" id="ARBA00025162"/>
    </source>
</evidence>
<dbReference type="Pfam" id="PF22042">
    <property type="entry name" value="EF-G_D2"/>
    <property type="match status" value="1"/>
</dbReference>
<comment type="similarity">
    <text evidence="2 10 11">Belongs to the TRAFAC class translation factor GTPase superfamily. Classic translation factor GTPase family. IF-2 subfamily.</text>
</comment>
<protein>
    <recommendedName>
        <fullName evidence="3 10">Translation initiation factor IF-2</fullName>
    </recommendedName>
</protein>
<evidence type="ECO:0000256" key="8">
    <source>
        <dbReference type="ARBA" id="ARBA00023134"/>
    </source>
</evidence>
<keyword evidence="15" id="KW-1185">Reference proteome</keyword>
<dbReference type="InterPro" id="IPR036925">
    <property type="entry name" value="TIF_IF2_dom3_sf"/>
</dbReference>
<dbReference type="PANTHER" id="PTHR43381">
    <property type="entry name" value="TRANSLATION INITIATION FACTOR IF-2-RELATED"/>
    <property type="match status" value="1"/>
</dbReference>
<dbReference type="SUPFAM" id="SSF52540">
    <property type="entry name" value="P-loop containing nucleoside triphosphate hydrolases"/>
    <property type="match status" value="1"/>
</dbReference>
<dbReference type="SUPFAM" id="SSF52156">
    <property type="entry name" value="Initiation factor IF2/eIF5b, domain 3"/>
    <property type="match status" value="1"/>
</dbReference>
<dbReference type="FunFam" id="2.40.30.10:FF:000008">
    <property type="entry name" value="Translation initiation factor IF-2"/>
    <property type="match status" value="1"/>
</dbReference>
<keyword evidence="6 10" id="KW-0547">Nucleotide-binding</keyword>
<accession>A0A916T3Q3</accession>
<feature type="domain" description="Tr-type G" evidence="13">
    <location>
        <begin position="460"/>
        <end position="631"/>
    </location>
</feature>
<dbReference type="RefSeq" id="WP_188585815.1">
    <property type="nucleotide sequence ID" value="NZ_BMGC01000006.1"/>
</dbReference>
<dbReference type="FunFam" id="1.10.10.2480:FF:000003">
    <property type="entry name" value="Translation initiation factor IF-2"/>
    <property type="match status" value="1"/>
</dbReference>
<feature type="binding site" evidence="10">
    <location>
        <begin position="469"/>
        <end position="476"/>
    </location>
    <ligand>
        <name>GTP</name>
        <dbReference type="ChEBI" id="CHEBI:37565"/>
    </ligand>
</feature>
<reference evidence="14" key="2">
    <citation type="submission" date="2020-09" db="EMBL/GenBank/DDBJ databases">
        <authorList>
            <person name="Sun Q."/>
            <person name="Zhou Y."/>
        </authorList>
    </citation>
    <scope>NUCLEOTIDE SEQUENCE</scope>
    <source>
        <strain evidence="14">CGMCC 1.12827</strain>
    </source>
</reference>
<keyword evidence="5 10" id="KW-0396">Initiation factor</keyword>